<dbReference type="GO" id="GO:0016020">
    <property type="term" value="C:membrane"/>
    <property type="evidence" value="ECO:0007669"/>
    <property type="project" value="TreeGrafter"/>
</dbReference>
<keyword evidence="5 8" id="KW-0518">Myosin</keyword>
<dbReference type="GeneTree" id="ENSGT00940000154805"/>
<dbReference type="GO" id="GO:0005524">
    <property type="term" value="F:ATP binding"/>
    <property type="evidence" value="ECO:0007669"/>
    <property type="project" value="UniProtKB-KW"/>
</dbReference>
<dbReference type="GO" id="GO:0005737">
    <property type="term" value="C:cytoplasm"/>
    <property type="evidence" value="ECO:0007669"/>
    <property type="project" value="TreeGrafter"/>
</dbReference>
<reference evidence="11" key="1">
    <citation type="journal article" date="2004" name="Nature">
        <title>Genome duplication in the teleost fish Tetraodon nigroviridis reveals the early vertebrate proto-karyotype.</title>
        <authorList>
            <person name="Jaillon O."/>
            <person name="Aury J.-M."/>
            <person name="Brunet F."/>
            <person name="Petit J.-L."/>
            <person name="Stange-Thomann N."/>
            <person name="Mauceli E."/>
            <person name="Bouneau L."/>
            <person name="Fischer C."/>
            <person name="Ozouf-Costaz C."/>
            <person name="Bernot A."/>
            <person name="Nicaud S."/>
            <person name="Jaffe D."/>
            <person name="Fisher S."/>
            <person name="Lutfalla G."/>
            <person name="Dossat C."/>
            <person name="Segurens B."/>
            <person name="Dasilva C."/>
            <person name="Salanoubat M."/>
            <person name="Levy M."/>
            <person name="Boudet N."/>
            <person name="Castellano S."/>
            <person name="Anthouard V."/>
            <person name="Jubin C."/>
            <person name="Castelli V."/>
            <person name="Katinka M."/>
            <person name="Vacherie B."/>
            <person name="Biemont C."/>
            <person name="Skalli Z."/>
            <person name="Cattolico L."/>
            <person name="Poulain J."/>
            <person name="De Berardinis V."/>
            <person name="Cruaud C."/>
            <person name="Duprat S."/>
            <person name="Brottier P."/>
            <person name="Coutanceau J.-P."/>
            <person name="Gouzy J."/>
            <person name="Parra G."/>
            <person name="Lardier G."/>
            <person name="Chapple C."/>
            <person name="McKernan K.J."/>
            <person name="McEwan P."/>
            <person name="Bosak S."/>
            <person name="Kellis M."/>
            <person name="Volff J.-N."/>
            <person name="Guigo R."/>
            <person name="Zody M.C."/>
            <person name="Mesirov J."/>
            <person name="Lindblad-Toh K."/>
            <person name="Birren B."/>
            <person name="Nusbaum C."/>
            <person name="Kahn D."/>
            <person name="Robinson-Rechavi M."/>
            <person name="Laudet V."/>
            <person name="Schachter V."/>
            <person name="Quetier F."/>
            <person name="Saurin W."/>
            <person name="Scarpelli C."/>
            <person name="Wincker P."/>
            <person name="Lander E.S."/>
            <person name="Weissenbach J."/>
            <person name="Roest Crollius H."/>
        </authorList>
    </citation>
    <scope>NUCLEOTIDE SEQUENCE [LARGE SCALE GENOMIC DNA]</scope>
</reference>
<evidence type="ECO:0000256" key="3">
    <source>
        <dbReference type="ARBA" id="ARBA00022840"/>
    </source>
</evidence>
<keyword evidence="2" id="KW-0547">Nucleotide-binding</keyword>
<evidence type="ECO:0000256" key="6">
    <source>
        <dbReference type="ARBA" id="ARBA00023175"/>
    </source>
</evidence>
<dbReference type="InterPro" id="IPR001609">
    <property type="entry name" value="Myosin_head_motor_dom-like"/>
</dbReference>
<evidence type="ECO:0000313" key="11">
    <source>
        <dbReference type="Proteomes" id="UP000007303"/>
    </source>
</evidence>
<dbReference type="Gene3D" id="1.20.58.530">
    <property type="match status" value="1"/>
</dbReference>
<dbReference type="InterPro" id="IPR036961">
    <property type="entry name" value="Kinesin_motor_dom_sf"/>
</dbReference>
<dbReference type="Proteomes" id="UP000007303">
    <property type="component" value="Unassembled WGS sequence"/>
</dbReference>
<dbReference type="Ensembl" id="ENSTNIT00000003852.1">
    <property type="protein sequence ID" value="ENSTNIP00000001189.1"/>
    <property type="gene ID" value="ENSTNIG00000003838.1"/>
</dbReference>
<dbReference type="PANTHER" id="PTHR13140">
    <property type="entry name" value="MYOSIN"/>
    <property type="match status" value="1"/>
</dbReference>
<dbReference type="SUPFAM" id="SSF52540">
    <property type="entry name" value="P-loop containing nucleoside triphosphate hydrolases"/>
    <property type="match status" value="1"/>
</dbReference>
<comment type="caution">
    <text evidence="8">Lacks conserved residue(s) required for the propagation of feature annotation.</text>
</comment>
<keyword evidence="7 8" id="KW-0009">Actin-binding</keyword>
<dbReference type="HOGENOM" id="CLU_083672_1_0_1"/>
<dbReference type="GO" id="GO:0051015">
    <property type="term" value="F:actin filament binding"/>
    <property type="evidence" value="ECO:0007669"/>
    <property type="project" value="TreeGrafter"/>
</dbReference>
<keyword evidence="6" id="KW-0505">Motor protein</keyword>
<dbReference type="PROSITE" id="PS51456">
    <property type="entry name" value="MYOSIN_MOTOR"/>
    <property type="match status" value="1"/>
</dbReference>
<reference evidence="10" key="2">
    <citation type="submission" date="2025-08" db="UniProtKB">
        <authorList>
            <consortium name="Ensembl"/>
        </authorList>
    </citation>
    <scope>IDENTIFICATION</scope>
</reference>
<keyword evidence="11" id="KW-1185">Reference proteome</keyword>
<reference evidence="10" key="3">
    <citation type="submission" date="2025-09" db="UniProtKB">
        <authorList>
            <consortium name="Ensembl"/>
        </authorList>
    </citation>
    <scope>IDENTIFICATION</scope>
</reference>
<dbReference type="GO" id="GO:0000146">
    <property type="term" value="F:microfilament motor activity"/>
    <property type="evidence" value="ECO:0007669"/>
    <property type="project" value="TreeGrafter"/>
</dbReference>
<proteinExistence type="inferred from homology"/>
<evidence type="ECO:0000256" key="8">
    <source>
        <dbReference type="PROSITE-ProRule" id="PRU00782"/>
    </source>
</evidence>
<organism evidence="10 11">
    <name type="scientific">Tetraodon nigroviridis</name>
    <name type="common">Spotted green pufferfish</name>
    <name type="synonym">Chelonodon nigroviridis</name>
    <dbReference type="NCBI Taxonomy" id="99883"/>
    <lineage>
        <taxon>Eukaryota</taxon>
        <taxon>Metazoa</taxon>
        <taxon>Chordata</taxon>
        <taxon>Craniata</taxon>
        <taxon>Vertebrata</taxon>
        <taxon>Euteleostomi</taxon>
        <taxon>Actinopterygii</taxon>
        <taxon>Neopterygii</taxon>
        <taxon>Teleostei</taxon>
        <taxon>Neoteleostei</taxon>
        <taxon>Acanthomorphata</taxon>
        <taxon>Eupercaria</taxon>
        <taxon>Tetraodontiformes</taxon>
        <taxon>Tetradontoidea</taxon>
        <taxon>Tetraodontidae</taxon>
        <taxon>Tetraodon</taxon>
    </lineage>
</organism>
<dbReference type="InterPro" id="IPR027417">
    <property type="entry name" value="P-loop_NTPase"/>
</dbReference>
<evidence type="ECO:0000256" key="1">
    <source>
        <dbReference type="ARBA" id="ARBA00008314"/>
    </source>
</evidence>
<dbReference type="Pfam" id="PF00063">
    <property type="entry name" value="Myosin_head"/>
    <property type="match status" value="1"/>
</dbReference>
<evidence type="ECO:0000256" key="7">
    <source>
        <dbReference type="ARBA" id="ARBA00023203"/>
    </source>
</evidence>
<dbReference type="Gene3D" id="3.40.850.10">
    <property type="entry name" value="Kinesin motor domain"/>
    <property type="match status" value="1"/>
</dbReference>
<protein>
    <recommendedName>
        <fullName evidence="9">Myosin motor domain-containing protein</fullName>
    </recommendedName>
</protein>
<evidence type="ECO:0000256" key="5">
    <source>
        <dbReference type="ARBA" id="ARBA00023123"/>
    </source>
</evidence>
<sequence>YDNHLGKSANFQKPRIVKGKPEAHFALMHYAGTVDYNINNWLVKNKDPLNETVVGLYQKSNLKLLSILFANYAGADSGLSFKETGRLHCKKKGSSFQTVSALHRENLNKLMTNLRSTHPHFVRCIIPNETKTPGAMEHPLVMHQL</sequence>
<dbReference type="GO" id="GO:0007015">
    <property type="term" value="P:actin filament organization"/>
    <property type="evidence" value="ECO:0007669"/>
    <property type="project" value="TreeGrafter"/>
</dbReference>
<keyword evidence="4" id="KW-0175">Coiled coil</keyword>
<evidence type="ECO:0000256" key="2">
    <source>
        <dbReference type="ARBA" id="ARBA00022741"/>
    </source>
</evidence>
<keyword evidence="3" id="KW-0067">ATP-binding</keyword>
<evidence type="ECO:0000259" key="9">
    <source>
        <dbReference type="PROSITE" id="PS51456"/>
    </source>
</evidence>
<feature type="region of interest" description="Actin-binding" evidence="8">
    <location>
        <begin position="107"/>
        <end position="129"/>
    </location>
</feature>
<comment type="similarity">
    <text evidence="1 8">Belongs to the TRAFAC class myosin-kinesin ATPase superfamily. Myosin family.</text>
</comment>
<evidence type="ECO:0000313" key="10">
    <source>
        <dbReference type="Ensembl" id="ENSTNIP00000001189.1"/>
    </source>
</evidence>
<accession>H3BYX3</accession>
<name>H3BYX3_TETNG</name>
<dbReference type="PANTHER" id="PTHR13140:SF857">
    <property type="entry name" value="MYOSIN-11"/>
    <property type="match status" value="1"/>
</dbReference>
<dbReference type="AlphaFoldDB" id="H3BYX3"/>
<feature type="domain" description="Myosin motor" evidence="9">
    <location>
        <begin position="1"/>
        <end position="145"/>
    </location>
</feature>
<dbReference type="Gene3D" id="1.20.120.720">
    <property type="entry name" value="Myosin VI head, motor domain, U50 subdomain"/>
    <property type="match status" value="1"/>
</dbReference>
<evidence type="ECO:0000256" key="4">
    <source>
        <dbReference type="ARBA" id="ARBA00023054"/>
    </source>
</evidence>
<dbReference type="GO" id="GO:0016459">
    <property type="term" value="C:myosin complex"/>
    <property type="evidence" value="ECO:0007669"/>
    <property type="project" value="UniProtKB-KW"/>
</dbReference>